<evidence type="ECO:0000313" key="3">
    <source>
        <dbReference type="Proteomes" id="UP000326340"/>
    </source>
</evidence>
<comment type="caution">
    <text evidence="2">The sequence shown here is derived from an EMBL/GenBank/DDBJ whole genome shotgun (WGS) entry which is preliminary data.</text>
</comment>
<protein>
    <submittedName>
        <fullName evidence="2">Uncharacterized protein</fullName>
    </submittedName>
</protein>
<sequence>MGLDAGKSYESSIALRHPHLVETDWALLARQAKGKDEMSDLLSQRETPSIREGGRARSRESDQRGERVASLSFPLPQQQWMFIRPVSFITSMIRRCPRRIHLQNTRRTNQPSLGASGEGGNGLFSNSAEGYLFSMDAAVATPSPAKRRRNG</sequence>
<dbReference type="AlphaFoldDB" id="A0A5Q4BG03"/>
<keyword evidence="3" id="KW-1185">Reference proteome</keyword>
<feature type="compositionally biased region" description="Basic and acidic residues" evidence="1">
    <location>
        <begin position="48"/>
        <end position="67"/>
    </location>
</feature>
<evidence type="ECO:0000313" key="2">
    <source>
        <dbReference type="EMBL" id="TQN65594.1"/>
    </source>
</evidence>
<name>A0A5Q4BG03_9PEZI</name>
<dbReference type="Proteomes" id="UP000326340">
    <property type="component" value="Unassembled WGS sequence"/>
</dbReference>
<organism evidence="2 3">
    <name type="scientific">Colletotrichum shisoi</name>
    <dbReference type="NCBI Taxonomy" id="2078593"/>
    <lineage>
        <taxon>Eukaryota</taxon>
        <taxon>Fungi</taxon>
        <taxon>Dikarya</taxon>
        <taxon>Ascomycota</taxon>
        <taxon>Pezizomycotina</taxon>
        <taxon>Sordariomycetes</taxon>
        <taxon>Hypocreomycetidae</taxon>
        <taxon>Glomerellales</taxon>
        <taxon>Glomerellaceae</taxon>
        <taxon>Colletotrichum</taxon>
        <taxon>Colletotrichum destructivum species complex</taxon>
    </lineage>
</organism>
<evidence type="ECO:0000256" key="1">
    <source>
        <dbReference type="SAM" id="MobiDB-lite"/>
    </source>
</evidence>
<dbReference type="EMBL" id="PUHP01001543">
    <property type="protein sequence ID" value="TQN65594.1"/>
    <property type="molecule type" value="Genomic_DNA"/>
</dbReference>
<accession>A0A5Q4BG03</accession>
<feature type="region of interest" description="Disordered" evidence="1">
    <location>
        <begin position="36"/>
        <end position="70"/>
    </location>
</feature>
<gene>
    <name evidence="2" type="ORF">CSHISOI_09818</name>
</gene>
<proteinExistence type="predicted"/>
<reference evidence="2 3" key="1">
    <citation type="journal article" date="2019" name="Sci. Rep.">
        <title>Colletotrichum shisoi sp. nov., an anthracnose pathogen of Perilla frutescens in Japan: molecular phylogenetic, morphological and genomic evidence.</title>
        <authorList>
            <person name="Gan P."/>
            <person name="Tsushima A."/>
            <person name="Hiroyama R."/>
            <person name="Narusaka M."/>
            <person name="Takano Y."/>
            <person name="Narusaka Y."/>
            <person name="Kawaradani M."/>
            <person name="Damm U."/>
            <person name="Shirasu K."/>
        </authorList>
    </citation>
    <scope>NUCLEOTIDE SEQUENCE [LARGE SCALE GENOMIC DNA]</scope>
    <source>
        <strain evidence="2 3">PG-2018a</strain>
    </source>
</reference>